<sequence>MKKRQQILFVGIFMSMIPLNAYSETKDYPLTFLIKAHISSDILGYRITDFKITPDRIETTYDPEKEMFDESVSEMKIVSNIPTERKEIFEYTLMLSRNEASCLLLNGETIDYDTPQIFIGNDKGISTEITKESPIENIKLLKSYSNYKSDNKNINIKFKKIKKDSFFGHIHHCSGGITLMAGLSL</sequence>
<organism evidence="1 2">
    <name type="scientific">Photobacterium damselae subsp. damselae</name>
    <name type="common">Listonella damsela</name>
    <dbReference type="NCBI Taxonomy" id="85581"/>
    <lineage>
        <taxon>Bacteria</taxon>
        <taxon>Pseudomonadati</taxon>
        <taxon>Pseudomonadota</taxon>
        <taxon>Gammaproteobacteria</taxon>
        <taxon>Vibrionales</taxon>
        <taxon>Vibrionaceae</taxon>
        <taxon>Photobacterium</taxon>
    </lineage>
</organism>
<dbReference type="AlphaFoldDB" id="A0A5N4FLF8"/>
<accession>A0A5N4FLF8</accession>
<dbReference type="Proteomes" id="UP000533429">
    <property type="component" value="Unassembled WGS sequence"/>
</dbReference>
<evidence type="ECO:0000313" key="1">
    <source>
        <dbReference type="EMBL" id="NVP02570.1"/>
    </source>
</evidence>
<evidence type="ECO:0000313" key="2">
    <source>
        <dbReference type="Proteomes" id="UP000533429"/>
    </source>
</evidence>
<dbReference type="EMBL" id="JABXOR010001305">
    <property type="protein sequence ID" value="NVP02570.1"/>
    <property type="molecule type" value="Genomic_DNA"/>
</dbReference>
<protein>
    <submittedName>
        <fullName evidence="1">Uncharacterized protein</fullName>
    </submittedName>
</protein>
<reference evidence="1 2" key="1">
    <citation type="submission" date="2020-06" db="EMBL/GenBank/DDBJ databases">
        <title>Photobacterium damselae subsp. damselae comparative genomics.</title>
        <authorList>
            <person name="Osorio C.R."/>
        </authorList>
    </citation>
    <scope>NUCLEOTIDE SEQUENCE [LARGE SCALE GENOMIC DNA]</scope>
    <source>
        <strain evidence="1 2">TW250/03</strain>
    </source>
</reference>
<proteinExistence type="predicted"/>
<gene>
    <name evidence="1" type="ORF">HWA77_20370</name>
</gene>
<dbReference type="RefSeq" id="WP_148110057.1">
    <property type="nucleotide sequence ID" value="NZ_VAUU02000093.1"/>
</dbReference>
<name>A0A5N4FLF8_PHODD</name>
<comment type="caution">
    <text evidence="1">The sequence shown here is derived from an EMBL/GenBank/DDBJ whole genome shotgun (WGS) entry which is preliminary data.</text>
</comment>